<keyword evidence="2" id="KW-0165">Cleavage on pair of basic residues</keyword>
<name>A0A067RB69_ZOONE</name>
<keyword evidence="4" id="KW-1015">Disulfide bond</keyword>
<dbReference type="InterPro" id="IPR036438">
    <property type="entry name" value="Insulin-like_sf"/>
</dbReference>
<gene>
    <name evidence="7" type="ORF">L798_09021</name>
</gene>
<proteinExistence type="predicted"/>
<evidence type="ECO:0000259" key="6">
    <source>
        <dbReference type="SMART" id="SM00078"/>
    </source>
</evidence>
<comment type="subunit">
    <text evidence="1">Heterodimer of a B chain and an A chain linked by two disulfide bonds.</text>
</comment>
<feature type="chain" id="PRO_5001644967" evidence="5">
    <location>
        <begin position="23"/>
        <end position="140"/>
    </location>
</feature>
<keyword evidence="8" id="KW-1185">Reference proteome</keyword>
<evidence type="ECO:0000256" key="4">
    <source>
        <dbReference type="ARBA" id="ARBA00023157"/>
    </source>
</evidence>
<dbReference type="GO" id="GO:0005576">
    <property type="term" value="C:extracellular region"/>
    <property type="evidence" value="ECO:0007669"/>
    <property type="project" value="InterPro"/>
</dbReference>
<evidence type="ECO:0000256" key="3">
    <source>
        <dbReference type="ARBA" id="ARBA00022729"/>
    </source>
</evidence>
<evidence type="ECO:0000256" key="2">
    <source>
        <dbReference type="ARBA" id="ARBA00022685"/>
    </source>
</evidence>
<keyword evidence="3 5" id="KW-0732">Signal</keyword>
<feature type="domain" description="Insulin-like" evidence="6">
    <location>
        <begin position="37"/>
        <end position="138"/>
    </location>
</feature>
<feature type="signal peptide" evidence="5">
    <location>
        <begin position="1"/>
        <end position="22"/>
    </location>
</feature>
<dbReference type="EMBL" id="KK852761">
    <property type="protein sequence ID" value="KDR17012.1"/>
    <property type="molecule type" value="Genomic_DNA"/>
</dbReference>
<dbReference type="Pfam" id="PF00049">
    <property type="entry name" value="Insulin"/>
    <property type="match status" value="1"/>
</dbReference>
<dbReference type="FunCoup" id="A0A067RB69">
    <property type="interactions" value="173"/>
</dbReference>
<sequence length="140" mass="16190">MWRACFRIVVVVALCLCSLAQSQSDIFPFPDKRPETKRYCGSNLVDILQLVCNGKYYSNINNSNNYSPHVGRKKSMPEADEDFWQQLQPVEEQMKFPFRSRSSVSTFAHRIFKRHTVGVAYECCINKGCTVYELRSYCAP</sequence>
<dbReference type="Gene3D" id="1.10.100.10">
    <property type="entry name" value="Insulin-like"/>
    <property type="match status" value="1"/>
</dbReference>
<dbReference type="InterPro" id="IPR016179">
    <property type="entry name" value="Insulin-like"/>
</dbReference>
<evidence type="ECO:0000256" key="1">
    <source>
        <dbReference type="ARBA" id="ARBA00011207"/>
    </source>
</evidence>
<dbReference type="SUPFAM" id="SSF56994">
    <property type="entry name" value="Insulin-like"/>
    <property type="match status" value="1"/>
</dbReference>
<dbReference type="STRING" id="136037.A0A067RB69"/>
<dbReference type="Proteomes" id="UP000027135">
    <property type="component" value="Unassembled WGS sequence"/>
</dbReference>
<dbReference type="OrthoDB" id="6330326at2759"/>
<protein>
    <submittedName>
        <fullName evidence="7">LIRP</fullName>
    </submittedName>
</protein>
<dbReference type="AlphaFoldDB" id="A0A067RB69"/>
<dbReference type="GO" id="GO:0005179">
    <property type="term" value="F:hormone activity"/>
    <property type="evidence" value="ECO:0007669"/>
    <property type="project" value="InterPro"/>
</dbReference>
<dbReference type="SMART" id="SM00078">
    <property type="entry name" value="IlGF"/>
    <property type="match status" value="1"/>
</dbReference>
<evidence type="ECO:0000313" key="7">
    <source>
        <dbReference type="EMBL" id="KDR17012.1"/>
    </source>
</evidence>
<accession>A0A067RB69</accession>
<organism evidence="7 8">
    <name type="scientific">Zootermopsis nevadensis</name>
    <name type="common">Dampwood termite</name>
    <dbReference type="NCBI Taxonomy" id="136037"/>
    <lineage>
        <taxon>Eukaryota</taxon>
        <taxon>Metazoa</taxon>
        <taxon>Ecdysozoa</taxon>
        <taxon>Arthropoda</taxon>
        <taxon>Hexapoda</taxon>
        <taxon>Insecta</taxon>
        <taxon>Pterygota</taxon>
        <taxon>Neoptera</taxon>
        <taxon>Polyneoptera</taxon>
        <taxon>Dictyoptera</taxon>
        <taxon>Blattodea</taxon>
        <taxon>Blattoidea</taxon>
        <taxon>Termitoidae</taxon>
        <taxon>Termopsidae</taxon>
        <taxon>Zootermopsis</taxon>
    </lineage>
</organism>
<evidence type="ECO:0000313" key="8">
    <source>
        <dbReference type="Proteomes" id="UP000027135"/>
    </source>
</evidence>
<dbReference type="InParanoid" id="A0A067RB69"/>
<evidence type="ECO:0000256" key="5">
    <source>
        <dbReference type="SAM" id="SignalP"/>
    </source>
</evidence>
<dbReference type="PANTHER" id="PTHR13647:SF4">
    <property type="entry name" value="INSULIN-LIKE PEPTIDE 1-RELATED"/>
    <property type="match status" value="1"/>
</dbReference>
<dbReference type="PANTHER" id="PTHR13647">
    <property type="entry name" value="INSULIN-LIKE PEPTIDE 2-RELATED"/>
    <property type="match status" value="1"/>
</dbReference>
<reference evidence="7 8" key="1">
    <citation type="journal article" date="2014" name="Nat. Commun.">
        <title>Molecular traces of alternative social organization in a termite genome.</title>
        <authorList>
            <person name="Terrapon N."/>
            <person name="Li C."/>
            <person name="Robertson H.M."/>
            <person name="Ji L."/>
            <person name="Meng X."/>
            <person name="Booth W."/>
            <person name="Chen Z."/>
            <person name="Childers C.P."/>
            <person name="Glastad K.M."/>
            <person name="Gokhale K."/>
            <person name="Gowin J."/>
            <person name="Gronenberg W."/>
            <person name="Hermansen R.A."/>
            <person name="Hu H."/>
            <person name="Hunt B.G."/>
            <person name="Huylmans A.K."/>
            <person name="Khalil S.M."/>
            <person name="Mitchell R.D."/>
            <person name="Munoz-Torres M.C."/>
            <person name="Mustard J.A."/>
            <person name="Pan H."/>
            <person name="Reese J.T."/>
            <person name="Scharf M.E."/>
            <person name="Sun F."/>
            <person name="Vogel H."/>
            <person name="Xiao J."/>
            <person name="Yang W."/>
            <person name="Yang Z."/>
            <person name="Yang Z."/>
            <person name="Zhou J."/>
            <person name="Zhu J."/>
            <person name="Brent C.S."/>
            <person name="Elsik C.G."/>
            <person name="Goodisman M.A."/>
            <person name="Liberles D.A."/>
            <person name="Roe R.M."/>
            <person name="Vargo E.L."/>
            <person name="Vilcinskas A."/>
            <person name="Wang J."/>
            <person name="Bornberg-Bauer E."/>
            <person name="Korb J."/>
            <person name="Zhang G."/>
            <person name="Liebig J."/>
        </authorList>
    </citation>
    <scope>NUCLEOTIDE SEQUENCE [LARGE SCALE GENOMIC DNA]</scope>
    <source>
        <tissue evidence="7">Whole organism</tissue>
    </source>
</reference>